<dbReference type="InterPro" id="IPR036259">
    <property type="entry name" value="MFS_trans_sf"/>
</dbReference>
<organism evidence="2 3">
    <name type="scientific">Allonocardiopsis opalescens</name>
    <dbReference type="NCBI Taxonomy" id="1144618"/>
    <lineage>
        <taxon>Bacteria</taxon>
        <taxon>Bacillati</taxon>
        <taxon>Actinomycetota</taxon>
        <taxon>Actinomycetes</taxon>
        <taxon>Streptosporangiales</taxon>
        <taxon>Allonocardiopsis</taxon>
    </lineage>
</organism>
<sequence>MNGQAHPYARLLRQRWAPSLLAVGVLARVPLQAYSFAVLLLVVERTGSYPAAGAVTAATGAAYAVCVPVHARLVDRHGQTVPLLAASAANAAAFAGLILAARPGAGAVVLGVWAALVGATLPPVAAAARALWSTVVDDPAVRRAALAADALVLDLALVAGPLAVTGASLLADPAWALGGCAAALLGGTVWFARLAPSRRWRPAARRGGLLGPLRSPGVRLLLAVSVLTGALLGTLRLGFVAFADEHALPEAGGLALAAFGLGSLLGGLAYGAVAWRGDTAARFPALVAGYALSAAVLPFAPGIGVLLVLCLAAGAWLAPIVIANFELVGRVAPEGTLTESFAWGITATFAGASLGNLAGGLLAEASAAGAFAAAAGFGALAAGCALAGRGALAPPPAPSARPADPDSER</sequence>
<dbReference type="Gene3D" id="1.20.1250.20">
    <property type="entry name" value="MFS general substrate transporter like domains"/>
    <property type="match status" value="1"/>
</dbReference>
<dbReference type="AlphaFoldDB" id="A0A2T0QEX0"/>
<feature type="transmembrane region" description="Helical" evidence="1">
    <location>
        <begin position="81"/>
        <end position="101"/>
    </location>
</feature>
<dbReference type="PANTHER" id="PTHR23542:SF1">
    <property type="entry name" value="MAJOR FACILITATOR SUPERFAMILY (MFS) PROFILE DOMAIN-CONTAINING PROTEIN"/>
    <property type="match status" value="1"/>
</dbReference>
<keyword evidence="1" id="KW-0472">Membrane</keyword>
<evidence type="ECO:0000313" key="2">
    <source>
        <dbReference type="EMBL" id="PRY02469.1"/>
    </source>
</evidence>
<dbReference type="RefSeq" id="WP_170140877.1">
    <property type="nucleotide sequence ID" value="NZ_PVZC01000001.1"/>
</dbReference>
<name>A0A2T0QEX0_9ACTN</name>
<reference evidence="2 3" key="1">
    <citation type="submission" date="2018-03" db="EMBL/GenBank/DDBJ databases">
        <title>Genomic Encyclopedia of Archaeal and Bacterial Type Strains, Phase II (KMG-II): from individual species to whole genera.</title>
        <authorList>
            <person name="Goeker M."/>
        </authorList>
    </citation>
    <scope>NUCLEOTIDE SEQUENCE [LARGE SCALE GENOMIC DNA]</scope>
    <source>
        <strain evidence="2 3">DSM 45601</strain>
    </source>
</reference>
<evidence type="ECO:0008006" key="4">
    <source>
        <dbReference type="Google" id="ProtNLM"/>
    </source>
</evidence>
<feature type="transmembrane region" description="Helical" evidence="1">
    <location>
        <begin position="49"/>
        <end position="69"/>
    </location>
</feature>
<evidence type="ECO:0000313" key="3">
    <source>
        <dbReference type="Proteomes" id="UP000237846"/>
    </source>
</evidence>
<keyword evidence="1" id="KW-0812">Transmembrane</keyword>
<feature type="transmembrane region" description="Helical" evidence="1">
    <location>
        <begin position="20"/>
        <end position="43"/>
    </location>
</feature>
<dbReference type="PANTHER" id="PTHR23542">
    <property type="match status" value="1"/>
</dbReference>
<comment type="caution">
    <text evidence="2">The sequence shown here is derived from an EMBL/GenBank/DDBJ whole genome shotgun (WGS) entry which is preliminary data.</text>
</comment>
<keyword evidence="3" id="KW-1185">Reference proteome</keyword>
<gene>
    <name evidence="2" type="ORF">CLV72_1011071</name>
</gene>
<feature type="transmembrane region" description="Helical" evidence="1">
    <location>
        <begin position="341"/>
        <end position="363"/>
    </location>
</feature>
<feature type="transmembrane region" description="Helical" evidence="1">
    <location>
        <begin position="217"/>
        <end position="239"/>
    </location>
</feature>
<dbReference type="SUPFAM" id="SSF103473">
    <property type="entry name" value="MFS general substrate transporter"/>
    <property type="match status" value="1"/>
</dbReference>
<feature type="transmembrane region" description="Helical" evidence="1">
    <location>
        <begin position="107"/>
        <end position="132"/>
    </location>
</feature>
<evidence type="ECO:0000256" key="1">
    <source>
        <dbReference type="SAM" id="Phobius"/>
    </source>
</evidence>
<protein>
    <recommendedName>
        <fullName evidence="4">MFS family arabinose efflux permease</fullName>
    </recommendedName>
</protein>
<feature type="transmembrane region" description="Helical" evidence="1">
    <location>
        <begin position="251"/>
        <end position="273"/>
    </location>
</feature>
<dbReference type="EMBL" id="PVZC01000001">
    <property type="protein sequence ID" value="PRY02469.1"/>
    <property type="molecule type" value="Genomic_DNA"/>
</dbReference>
<feature type="transmembrane region" description="Helical" evidence="1">
    <location>
        <begin position="144"/>
        <end position="163"/>
    </location>
</feature>
<proteinExistence type="predicted"/>
<accession>A0A2T0QEX0</accession>
<feature type="transmembrane region" description="Helical" evidence="1">
    <location>
        <begin position="175"/>
        <end position="196"/>
    </location>
</feature>
<dbReference type="Proteomes" id="UP000237846">
    <property type="component" value="Unassembled WGS sequence"/>
</dbReference>
<keyword evidence="1" id="KW-1133">Transmembrane helix</keyword>
<feature type="transmembrane region" description="Helical" evidence="1">
    <location>
        <begin position="306"/>
        <end position="329"/>
    </location>
</feature>
<feature type="transmembrane region" description="Helical" evidence="1">
    <location>
        <begin position="369"/>
        <end position="392"/>
    </location>
</feature>